<dbReference type="PANTHER" id="PTHR34822:SF1">
    <property type="entry name" value="GRPB FAMILY PROTEIN"/>
    <property type="match status" value="1"/>
</dbReference>
<keyword evidence="2" id="KW-1185">Reference proteome</keyword>
<dbReference type="InterPro" id="IPR043519">
    <property type="entry name" value="NT_sf"/>
</dbReference>
<name>A0ABV0GKI9_9BURK</name>
<accession>A0ABV0GKI9</accession>
<evidence type="ECO:0000313" key="1">
    <source>
        <dbReference type="EMBL" id="MEO3715452.1"/>
    </source>
</evidence>
<dbReference type="Proteomes" id="UP001462640">
    <property type="component" value="Unassembled WGS sequence"/>
</dbReference>
<dbReference type="EMBL" id="JBDPZC010000014">
    <property type="protein sequence ID" value="MEO3715452.1"/>
    <property type="molecule type" value="Genomic_DNA"/>
</dbReference>
<dbReference type="RefSeq" id="WP_347612910.1">
    <property type="nucleotide sequence ID" value="NZ_JBDPZC010000014.1"/>
</dbReference>
<reference evidence="1 2" key="1">
    <citation type="submission" date="2024-05" db="EMBL/GenBank/DDBJ databases">
        <title>Roseateles sp. 2.12 16S ribosomal RNA gene Genome sequencing and assembly.</title>
        <authorList>
            <person name="Woo H."/>
        </authorList>
    </citation>
    <scope>NUCLEOTIDE SEQUENCE [LARGE SCALE GENOMIC DNA]</scope>
    <source>
        <strain evidence="1 2">2.12</strain>
    </source>
</reference>
<dbReference type="PANTHER" id="PTHR34822">
    <property type="entry name" value="GRPB DOMAIN PROTEIN (AFU_ORTHOLOGUE AFUA_1G01530)"/>
    <property type="match status" value="1"/>
</dbReference>
<dbReference type="SUPFAM" id="SSF81301">
    <property type="entry name" value="Nucleotidyltransferase"/>
    <property type="match status" value="1"/>
</dbReference>
<gene>
    <name evidence="1" type="ORF">ABDJ40_21990</name>
</gene>
<comment type="caution">
    <text evidence="1">The sequence shown here is derived from an EMBL/GenBank/DDBJ whole genome shotgun (WGS) entry which is preliminary data.</text>
</comment>
<protein>
    <submittedName>
        <fullName evidence="1">GrpB family protein</fullName>
    </submittedName>
</protein>
<dbReference type="InterPro" id="IPR007344">
    <property type="entry name" value="GrpB/CoaE"/>
</dbReference>
<dbReference type="Gene3D" id="3.30.460.10">
    <property type="entry name" value="Beta Polymerase, domain 2"/>
    <property type="match status" value="1"/>
</dbReference>
<organism evidence="1 2">
    <name type="scientific">Roseateles flavus</name>
    <dbReference type="NCBI Taxonomy" id="3149041"/>
    <lineage>
        <taxon>Bacteria</taxon>
        <taxon>Pseudomonadati</taxon>
        <taxon>Pseudomonadota</taxon>
        <taxon>Betaproteobacteria</taxon>
        <taxon>Burkholderiales</taxon>
        <taxon>Sphaerotilaceae</taxon>
        <taxon>Roseateles</taxon>
    </lineage>
</organism>
<sequence>MRLLAAADYQPAVQALFERCAAALQALLPDAQVEHVGASSLPGACSKGDLDICVLVAPEAHPQVVARLCAQGFEIKADTLRTPELCMLLAPPDWAQGQDLALQIVARGSSFEDFLRFRDALRREPALVAAYDAVKRAHADQGEDAYRAAKARFIESVLARPGDCL</sequence>
<dbReference type="Pfam" id="PF04229">
    <property type="entry name" value="GrpB"/>
    <property type="match status" value="1"/>
</dbReference>
<evidence type="ECO:0000313" key="2">
    <source>
        <dbReference type="Proteomes" id="UP001462640"/>
    </source>
</evidence>
<proteinExistence type="predicted"/>